<feature type="domain" description="Phage tail fibre protein N-terminal" evidence="1">
    <location>
        <begin position="1"/>
        <end position="144"/>
    </location>
</feature>
<evidence type="ECO:0000313" key="2">
    <source>
        <dbReference type="EMBL" id="MSB21452.1"/>
    </source>
</evidence>
<dbReference type="Pfam" id="PF12571">
    <property type="entry name" value="Phage_tail_fib"/>
    <property type="match status" value="1"/>
</dbReference>
<evidence type="ECO:0000259" key="1">
    <source>
        <dbReference type="Pfam" id="PF12571"/>
    </source>
</evidence>
<name>A0A6I2RE24_FLAPL</name>
<reference evidence="2 3" key="1">
    <citation type="journal article" date="2019" name="Nat. Med.">
        <title>A library of human gut bacterial isolates paired with longitudinal multiomics data enables mechanistic microbiome research.</title>
        <authorList>
            <person name="Poyet M."/>
            <person name="Groussin M."/>
            <person name="Gibbons S.M."/>
            <person name="Avila-Pacheco J."/>
            <person name="Jiang X."/>
            <person name="Kearney S.M."/>
            <person name="Perrotta A.R."/>
            <person name="Berdy B."/>
            <person name="Zhao S."/>
            <person name="Lieberman T.D."/>
            <person name="Swanson P.K."/>
            <person name="Smith M."/>
            <person name="Roesemann S."/>
            <person name="Alexander J.E."/>
            <person name="Rich S.A."/>
            <person name="Livny J."/>
            <person name="Vlamakis H."/>
            <person name="Clish C."/>
            <person name="Bullock K."/>
            <person name="Deik A."/>
            <person name="Scott J."/>
            <person name="Pierce K.A."/>
            <person name="Xavier R.J."/>
            <person name="Alm E.J."/>
        </authorList>
    </citation>
    <scope>NUCLEOTIDE SEQUENCE [LARGE SCALE GENOMIC DNA]</scope>
    <source>
        <strain evidence="2 3">BIOML-A2</strain>
    </source>
</reference>
<gene>
    <name evidence="2" type="ORF">GKE97_18310</name>
</gene>
<sequence length="777" mass="81219">MATTYGTVITNAGAALIAECILNGTKLPITEAAVGDGNGEPYSPTPAQTELKNEKWRGEIVSATISTTTANMIDVKIVIGEDVGGFVVREAAIYSDDGVMVAVCNTPDTEKVAISGGVSGKLTMLMHIVVADASVLQFVINPALDTVSQEDLTAAVTAHNKDPEAHPDLAERIDAITHTISVVPTQNGSLTYTGSEQTPSWNGYNPEMMDIGGTTKATDAGTYEVQFTPKKGYTWTGGGSEAKTVQWTIGRATVATIPTQSGSLTYDGNSKSPTWADYDSSKLTLGGTTSGINAGSYTATFTPTANYQWPDSSTAAKNAAWSIGRATVSAAPTQSGTLTYTGSVLTPQWSNYDPAKLTLGGDSSGVNAGNYDATFTPTENYQWSGGGTGPQTVQWTIGKAAGSLSLNPQTLTLNSTTKSGTITAVRAGDGTVTAESNATGVASVSVSGNTVTVTGKSYGTAVITVHVAAGTNYTAPASKTCNVTVNVFDDSLSANTWAAIRAASDANEAANVWSVGDTKPINLNGTVGTLALSNLQVDTFIVGFNHNASREGSNRIHWAIGKISGTQVALCDSNYNSSYTDGRKGFNTNHGGNYNYGGWKGCDARYDILGSTNKQPSGYGSSPSSGRVGYDPQSYDIVNSPVANTLMAALPKDLRQVMKSVTKFTDNVAGGTGDVAGNVSSSVDYLFRFAEKEIYGGSRTYANSYEGGYQEQYQYFKAGNNKQLYRHDNRGTAVWAPLRSPHCNNNYTFSAVGAGAGGGVDYYNAYYCGGLFAGFTV</sequence>
<organism evidence="2 3">
    <name type="scientific">Flavonifractor plautii</name>
    <name type="common">Fusobacterium plautii</name>
    <dbReference type="NCBI Taxonomy" id="292800"/>
    <lineage>
        <taxon>Bacteria</taxon>
        <taxon>Bacillati</taxon>
        <taxon>Bacillota</taxon>
        <taxon>Clostridia</taxon>
        <taxon>Eubacteriales</taxon>
        <taxon>Oscillospiraceae</taxon>
        <taxon>Flavonifractor</taxon>
    </lineage>
</organism>
<dbReference type="Gene3D" id="2.60.40.1080">
    <property type="match status" value="1"/>
</dbReference>
<proteinExistence type="predicted"/>
<dbReference type="InterPro" id="IPR022225">
    <property type="entry name" value="Phage_tail_fibre_N"/>
</dbReference>
<dbReference type="Proteomes" id="UP000434475">
    <property type="component" value="Unassembled WGS sequence"/>
</dbReference>
<comment type="caution">
    <text evidence="2">The sequence shown here is derived from an EMBL/GenBank/DDBJ whole genome shotgun (WGS) entry which is preliminary data.</text>
</comment>
<dbReference type="AlphaFoldDB" id="A0A6I2RE24"/>
<protein>
    <recommendedName>
        <fullName evidence="1">Phage tail fibre protein N-terminal domain-containing protein</fullName>
    </recommendedName>
</protein>
<dbReference type="RefSeq" id="WP_172697978.1">
    <property type="nucleotide sequence ID" value="NZ_WKPR01000022.1"/>
</dbReference>
<dbReference type="SUPFAM" id="SSF49373">
    <property type="entry name" value="Invasin/intimin cell-adhesion fragments"/>
    <property type="match status" value="1"/>
</dbReference>
<dbReference type="PANTHER" id="PTHR35191:SF1">
    <property type="entry name" value="PROPHAGE SIDE TAIL FIBER PROTEIN HOMOLOG STFQ-RELATED"/>
    <property type="match status" value="1"/>
</dbReference>
<evidence type="ECO:0000313" key="3">
    <source>
        <dbReference type="Proteomes" id="UP000434475"/>
    </source>
</evidence>
<dbReference type="EMBL" id="WKPR01000022">
    <property type="protein sequence ID" value="MSB21452.1"/>
    <property type="molecule type" value="Genomic_DNA"/>
</dbReference>
<dbReference type="InterPro" id="IPR008964">
    <property type="entry name" value="Invasin/intimin_cell_adhesion"/>
</dbReference>
<accession>A0A6I2RE24</accession>
<dbReference type="PANTHER" id="PTHR35191">
    <property type="entry name" value="PROPHAGE SIDE TAIL FIBER PROTEIN HOMOLOG STFQ-RELATED"/>
    <property type="match status" value="1"/>
</dbReference>
<dbReference type="InterPro" id="IPR051934">
    <property type="entry name" value="Phage_Tail_Fiber_Structural"/>
</dbReference>